<dbReference type="RefSeq" id="WP_201856407.1">
    <property type="nucleotide sequence ID" value="NZ_JAERRG010000024.1"/>
</dbReference>
<dbReference type="Pfam" id="PF00126">
    <property type="entry name" value="HTH_1"/>
    <property type="match status" value="1"/>
</dbReference>
<dbReference type="InterPro" id="IPR000847">
    <property type="entry name" value="LysR_HTH_N"/>
</dbReference>
<keyword evidence="8" id="KW-1185">Reference proteome</keyword>
<feature type="region of interest" description="Disordered" evidence="5">
    <location>
        <begin position="290"/>
        <end position="318"/>
    </location>
</feature>
<dbReference type="InterPro" id="IPR036390">
    <property type="entry name" value="WH_DNA-bd_sf"/>
</dbReference>
<name>A0ABS1Q1P6_9ACTN</name>
<evidence type="ECO:0000256" key="1">
    <source>
        <dbReference type="ARBA" id="ARBA00009437"/>
    </source>
</evidence>
<dbReference type="Gene3D" id="1.10.10.10">
    <property type="entry name" value="Winged helix-like DNA-binding domain superfamily/Winged helix DNA-binding domain"/>
    <property type="match status" value="1"/>
</dbReference>
<evidence type="ECO:0000313" key="8">
    <source>
        <dbReference type="Proteomes" id="UP000621510"/>
    </source>
</evidence>
<dbReference type="SUPFAM" id="SSF46785">
    <property type="entry name" value="Winged helix' DNA-binding domain"/>
    <property type="match status" value="1"/>
</dbReference>
<dbReference type="Pfam" id="PF03466">
    <property type="entry name" value="LysR_substrate"/>
    <property type="match status" value="1"/>
</dbReference>
<organism evidence="7 8">
    <name type="scientific">Streptomyces endocoffeicus</name>
    <dbReference type="NCBI Taxonomy" id="2898945"/>
    <lineage>
        <taxon>Bacteria</taxon>
        <taxon>Bacillati</taxon>
        <taxon>Actinomycetota</taxon>
        <taxon>Actinomycetes</taxon>
        <taxon>Kitasatosporales</taxon>
        <taxon>Streptomycetaceae</taxon>
        <taxon>Streptomyces</taxon>
    </lineage>
</organism>
<evidence type="ECO:0000256" key="2">
    <source>
        <dbReference type="ARBA" id="ARBA00023015"/>
    </source>
</evidence>
<evidence type="ECO:0000256" key="3">
    <source>
        <dbReference type="ARBA" id="ARBA00023125"/>
    </source>
</evidence>
<dbReference type="InterPro" id="IPR036388">
    <property type="entry name" value="WH-like_DNA-bd_sf"/>
</dbReference>
<evidence type="ECO:0000313" key="7">
    <source>
        <dbReference type="EMBL" id="MBL1118588.1"/>
    </source>
</evidence>
<dbReference type="PRINTS" id="PR00039">
    <property type="entry name" value="HTHLYSR"/>
</dbReference>
<evidence type="ECO:0000256" key="5">
    <source>
        <dbReference type="SAM" id="MobiDB-lite"/>
    </source>
</evidence>
<dbReference type="Gene3D" id="3.40.190.10">
    <property type="entry name" value="Periplasmic binding protein-like II"/>
    <property type="match status" value="2"/>
</dbReference>
<feature type="domain" description="HTH lysR-type" evidence="6">
    <location>
        <begin position="3"/>
        <end position="60"/>
    </location>
</feature>
<dbReference type="SUPFAM" id="SSF53850">
    <property type="entry name" value="Periplasmic binding protein-like II"/>
    <property type="match status" value="1"/>
</dbReference>
<comment type="similarity">
    <text evidence="1">Belongs to the LysR transcriptional regulatory family.</text>
</comment>
<keyword evidence="3" id="KW-0238">DNA-binding</keyword>
<gene>
    <name evidence="7" type="ORF">JK364_40410</name>
</gene>
<protein>
    <submittedName>
        <fullName evidence="7">LysR family transcriptional regulator</fullName>
    </submittedName>
</protein>
<accession>A0ABS1Q1P6</accession>
<dbReference type="InterPro" id="IPR005119">
    <property type="entry name" value="LysR_subst-bd"/>
</dbReference>
<dbReference type="InterPro" id="IPR050176">
    <property type="entry name" value="LTTR"/>
</dbReference>
<dbReference type="PANTHER" id="PTHR30579:SF7">
    <property type="entry name" value="HTH-TYPE TRANSCRIPTIONAL REGULATOR LRHA-RELATED"/>
    <property type="match status" value="1"/>
</dbReference>
<keyword evidence="2" id="KW-0805">Transcription regulation</keyword>
<evidence type="ECO:0000256" key="4">
    <source>
        <dbReference type="ARBA" id="ARBA00023163"/>
    </source>
</evidence>
<dbReference type="EMBL" id="JAERRG010000024">
    <property type="protein sequence ID" value="MBL1118588.1"/>
    <property type="molecule type" value="Genomic_DNA"/>
</dbReference>
<sequence length="318" mass="34116">MVFPPEQVRTFLAVAQSLSFTQAAAALGLGQPTVSQHIRKLEQAVGRPLLVRDTRSVVLTVDGEAMVGFARSILAAHAQAADYFTGTGVRGRLRFGVTDDLALTQVPRILRDFRHLNPGVTLDLTVSQGVHLQRRVESGHVDVAFVKTNAGDGRGRLVRRDRLVWAAAEGTGLRWDEERPVPLVVYQAPSPSRDLAVQALEQAGIRHRVVCTARGVNAVLAATRAGLGLGIFVRSLLPSDLIELPGSVGLPELGELDLVLMTNPHAPAEPVEALTTAILAHTDRIRSIHGTRRWPAEPGRTGAAGTRPERTGTRPGSS</sequence>
<reference evidence="7 8" key="1">
    <citation type="submission" date="2021-01" db="EMBL/GenBank/DDBJ databases">
        <title>WGS of actinomycetes isolated from Thailand.</title>
        <authorList>
            <person name="Thawai C."/>
        </authorList>
    </citation>
    <scope>NUCLEOTIDE SEQUENCE [LARGE SCALE GENOMIC DNA]</scope>
    <source>
        <strain evidence="7 8">CA3R110</strain>
    </source>
</reference>
<comment type="caution">
    <text evidence="7">The sequence shown here is derived from an EMBL/GenBank/DDBJ whole genome shotgun (WGS) entry which is preliminary data.</text>
</comment>
<dbReference type="PROSITE" id="PS50931">
    <property type="entry name" value="HTH_LYSR"/>
    <property type="match status" value="1"/>
</dbReference>
<dbReference type="Proteomes" id="UP000621510">
    <property type="component" value="Unassembled WGS sequence"/>
</dbReference>
<dbReference type="PANTHER" id="PTHR30579">
    <property type="entry name" value="TRANSCRIPTIONAL REGULATOR"/>
    <property type="match status" value="1"/>
</dbReference>
<proteinExistence type="inferred from homology"/>
<keyword evidence="4" id="KW-0804">Transcription</keyword>
<evidence type="ECO:0000259" key="6">
    <source>
        <dbReference type="PROSITE" id="PS50931"/>
    </source>
</evidence>